<organism evidence="16 17">
    <name type="scientific">Rugosimonospora acidiphila</name>
    <dbReference type="NCBI Taxonomy" id="556531"/>
    <lineage>
        <taxon>Bacteria</taxon>
        <taxon>Bacillati</taxon>
        <taxon>Actinomycetota</taxon>
        <taxon>Actinomycetes</taxon>
        <taxon>Micromonosporales</taxon>
        <taxon>Micromonosporaceae</taxon>
        <taxon>Rugosimonospora</taxon>
    </lineage>
</organism>
<sequence length="477" mass="51704">MTRPRNATPRTASTRRRRTAATAATAAILAAVVAVPSGAYASGGFVAGSSGTGDPFFPLAGNGGYDVSHYSLNLNYQPSSKRLTGTTTISATATENLYRFDLDLRGFDISRLTVDGRAASWRHEGQELIITPHNKLHRGQHFTVTVGYAGVPQAVTDPDGSTEGWVATDDGAVVADEPQGAPSWYPVNDNPADKATFDFSVSVPSGLTAMANGVLTGEHTSHGTSTFTWRENLPMAPYLATATVGKFDLTTSKVDGRLPSYVAVDPSLTASRAVLDKIPSIINYFSSIYGPYPFDAVGAIVDNAPDLGYSLETQTKPVFAGMPGESTLAHELAHQWYGDTVTVKTWPDIWLHEGFATWSEWIWSEHEGGTTAAQQFASLYSRPATSSLWAFPVANPGEAPNLFGTPVYDRGAMVLEALREKIGDTAFFRIMRDWIVQHRYGNATTADFTKLAERDSHQNLKNFFNVWLYQAGKPTSW</sequence>
<dbReference type="InterPro" id="IPR042097">
    <property type="entry name" value="Aminopeptidase_N-like_N_sf"/>
</dbReference>
<proteinExistence type="inferred from homology"/>
<evidence type="ECO:0000256" key="1">
    <source>
        <dbReference type="ARBA" id="ARBA00000098"/>
    </source>
</evidence>
<dbReference type="InterPro" id="IPR006311">
    <property type="entry name" value="TAT_signal"/>
</dbReference>
<evidence type="ECO:0000256" key="3">
    <source>
        <dbReference type="ARBA" id="ARBA00010136"/>
    </source>
</evidence>
<keyword evidence="6" id="KW-0645">Protease</keyword>
<comment type="caution">
    <text evidence="16">The sequence shown here is derived from an EMBL/GenBank/DDBJ whole genome shotgun (WGS) entry which is preliminary data.</text>
</comment>
<evidence type="ECO:0000256" key="8">
    <source>
        <dbReference type="ARBA" id="ARBA00022801"/>
    </source>
</evidence>
<feature type="domain" description="Aminopeptidase N-like N-terminal" evidence="15">
    <location>
        <begin position="68"/>
        <end position="239"/>
    </location>
</feature>
<dbReference type="Gene3D" id="1.10.390.10">
    <property type="entry name" value="Neutral Protease Domain 2"/>
    <property type="match status" value="1"/>
</dbReference>
<dbReference type="EC" id="3.4.11.2" evidence="4"/>
<evidence type="ECO:0000256" key="11">
    <source>
        <dbReference type="ARBA" id="ARBA00029811"/>
    </source>
</evidence>
<keyword evidence="13" id="KW-0732">Signal</keyword>
<accession>A0ABP9SP57</accession>
<dbReference type="InterPro" id="IPR001930">
    <property type="entry name" value="Peptidase_M1"/>
</dbReference>
<dbReference type="RefSeq" id="WP_345637590.1">
    <property type="nucleotide sequence ID" value="NZ_BAABJQ010000034.1"/>
</dbReference>
<comment type="similarity">
    <text evidence="3">Belongs to the peptidase M1 family.</text>
</comment>
<feature type="domain" description="Peptidase M1 membrane alanine aminopeptidase" evidence="14">
    <location>
        <begin position="326"/>
        <end position="467"/>
    </location>
</feature>
<evidence type="ECO:0000256" key="12">
    <source>
        <dbReference type="ARBA" id="ARBA00031533"/>
    </source>
</evidence>
<evidence type="ECO:0000256" key="2">
    <source>
        <dbReference type="ARBA" id="ARBA00001947"/>
    </source>
</evidence>
<dbReference type="SUPFAM" id="SSF55486">
    <property type="entry name" value="Metalloproteases ('zincins'), catalytic domain"/>
    <property type="match status" value="1"/>
</dbReference>
<evidence type="ECO:0000256" key="7">
    <source>
        <dbReference type="ARBA" id="ARBA00022723"/>
    </source>
</evidence>
<reference evidence="17" key="1">
    <citation type="journal article" date="2019" name="Int. J. Syst. Evol. Microbiol.">
        <title>The Global Catalogue of Microorganisms (GCM) 10K type strain sequencing project: providing services to taxonomists for standard genome sequencing and annotation.</title>
        <authorList>
            <consortium name="The Broad Institute Genomics Platform"/>
            <consortium name="The Broad Institute Genome Sequencing Center for Infectious Disease"/>
            <person name="Wu L."/>
            <person name="Ma J."/>
        </authorList>
    </citation>
    <scope>NUCLEOTIDE SEQUENCE [LARGE SCALE GENOMIC DNA]</scope>
    <source>
        <strain evidence="17">JCM 18304</strain>
    </source>
</reference>
<dbReference type="Proteomes" id="UP001501570">
    <property type="component" value="Unassembled WGS sequence"/>
</dbReference>
<dbReference type="InterPro" id="IPR027268">
    <property type="entry name" value="Peptidase_M4/M1_CTD_sf"/>
</dbReference>
<protein>
    <recommendedName>
        <fullName evidence="5">Aminopeptidase N</fullName>
        <ecNumber evidence="4">3.4.11.2</ecNumber>
    </recommendedName>
    <alternativeName>
        <fullName evidence="11">Alanine aminopeptidase</fullName>
    </alternativeName>
    <alternativeName>
        <fullName evidence="12">Lysyl aminopeptidase</fullName>
    </alternativeName>
</protein>
<evidence type="ECO:0000313" key="16">
    <source>
        <dbReference type="EMBL" id="GAA5198729.1"/>
    </source>
</evidence>
<evidence type="ECO:0000256" key="5">
    <source>
        <dbReference type="ARBA" id="ARBA00015611"/>
    </source>
</evidence>
<dbReference type="PANTHER" id="PTHR11533">
    <property type="entry name" value="PROTEASE M1 ZINC METALLOPROTEASE"/>
    <property type="match status" value="1"/>
</dbReference>
<evidence type="ECO:0000256" key="4">
    <source>
        <dbReference type="ARBA" id="ARBA00012564"/>
    </source>
</evidence>
<name>A0ABP9SP57_9ACTN</name>
<gene>
    <name evidence="16" type="ORF">GCM10023322_72790</name>
</gene>
<dbReference type="PRINTS" id="PR00756">
    <property type="entry name" value="ALADIPTASE"/>
</dbReference>
<keyword evidence="9" id="KW-0862">Zinc</keyword>
<keyword evidence="17" id="KW-1185">Reference proteome</keyword>
<dbReference type="EMBL" id="BAABJQ010000034">
    <property type="protein sequence ID" value="GAA5198729.1"/>
    <property type="molecule type" value="Genomic_DNA"/>
</dbReference>
<keyword evidence="8" id="KW-0378">Hydrolase</keyword>
<dbReference type="InterPro" id="IPR045357">
    <property type="entry name" value="Aminopeptidase_N-like_N"/>
</dbReference>
<dbReference type="PANTHER" id="PTHR11533:SF297">
    <property type="entry name" value="AMINOPEPTIDASE N"/>
    <property type="match status" value="1"/>
</dbReference>
<comment type="catalytic activity">
    <reaction evidence="1">
        <text>Release of an N-terminal amino acid, Xaa-|-Yaa- from a peptide, amide or arylamide. Xaa is preferably Ala, but may be most amino acids including Pro (slow action). When a terminal hydrophobic residue is followed by a prolyl residue, the two may be released as an intact Xaa-Pro dipeptide.</text>
        <dbReference type="EC" id="3.4.11.2"/>
    </reaction>
</comment>
<dbReference type="InterPro" id="IPR014782">
    <property type="entry name" value="Peptidase_M1_dom"/>
</dbReference>
<dbReference type="Pfam" id="PF01433">
    <property type="entry name" value="Peptidase_M1"/>
    <property type="match status" value="1"/>
</dbReference>
<feature type="chain" id="PRO_5045041702" description="Aminopeptidase N" evidence="13">
    <location>
        <begin position="42"/>
        <end position="477"/>
    </location>
</feature>
<evidence type="ECO:0000256" key="9">
    <source>
        <dbReference type="ARBA" id="ARBA00022833"/>
    </source>
</evidence>
<dbReference type="PROSITE" id="PS51318">
    <property type="entry name" value="TAT"/>
    <property type="match status" value="1"/>
</dbReference>
<evidence type="ECO:0000259" key="15">
    <source>
        <dbReference type="Pfam" id="PF17900"/>
    </source>
</evidence>
<dbReference type="Pfam" id="PF17900">
    <property type="entry name" value="Peptidase_M1_N"/>
    <property type="match status" value="1"/>
</dbReference>
<keyword evidence="7" id="KW-0479">Metal-binding</keyword>
<dbReference type="CDD" id="cd09603">
    <property type="entry name" value="M1_APN_like"/>
    <property type="match status" value="1"/>
</dbReference>
<comment type="cofactor">
    <cofactor evidence="2">
        <name>Zn(2+)</name>
        <dbReference type="ChEBI" id="CHEBI:29105"/>
    </cofactor>
</comment>
<feature type="signal peptide" evidence="13">
    <location>
        <begin position="1"/>
        <end position="41"/>
    </location>
</feature>
<evidence type="ECO:0000256" key="10">
    <source>
        <dbReference type="ARBA" id="ARBA00023049"/>
    </source>
</evidence>
<keyword evidence="10" id="KW-0482">Metalloprotease</keyword>
<evidence type="ECO:0000256" key="13">
    <source>
        <dbReference type="SAM" id="SignalP"/>
    </source>
</evidence>
<dbReference type="Gene3D" id="2.60.40.1730">
    <property type="entry name" value="tricorn interacting facor f3 domain"/>
    <property type="match status" value="1"/>
</dbReference>
<dbReference type="SUPFAM" id="SSF63737">
    <property type="entry name" value="Leukotriene A4 hydrolase N-terminal domain"/>
    <property type="match status" value="1"/>
</dbReference>
<evidence type="ECO:0000256" key="6">
    <source>
        <dbReference type="ARBA" id="ARBA00022670"/>
    </source>
</evidence>
<evidence type="ECO:0000259" key="14">
    <source>
        <dbReference type="Pfam" id="PF01433"/>
    </source>
</evidence>
<dbReference type="InterPro" id="IPR050344">
    <property type="entry name" value="Peptidase_M1_aminopeptidases"/>
</dbReference>
<evidence type="ECO:0000313" key="17">
    <source>
        <dbReference type="Proteomes" id="UP001501570"/>
    </source>
</evidence>